<feature type="signal peptide" evidence="8">
    <location>
        <begin position="1"/>
        <end position="20"/>
    </location>
</feature>
<dbReference type="PROSITE" id="PS50110">
    <property type="entry name" value="RESPONSE_REGULATORY"/>
    <property type="match status" value="1"/>
</dbReference>
<dbReference type="SMART" id="SM00387">
    <property type="entry name" value="HATPase_c"/>
    <property type="match status" value="1"/>
</dbReference>
<dbReference type="Pfam" id="PF07495">
    <property type="entry name" value="Y_Y_Y"/>
    <property type="match status" value="1"/>
</dbReference>
<dbReference type="CDD" id="cd00082">
    <property type="entry name" value="HisKA"/>
    <property type="match status" value="1"/>
</dbReference>
<dbReference type="InterPro" id="IPR013783">
    <property type="entry name" value="Ig-like_fold"/>
</dbReference>
<dbReference type="InterPro" id="IPR009057">
    <property type="entry name" value="Homeodomain-like_sf"/>
</dbReference>
<dbReference type="SUPFAM" id="SSF55874">
    <property type="entry name" value="ATPase domain of HSP90 chaperone/DNA topoisomerase II/histidine kinase"/>
    <property type="match status" value="1"/>
</dbReference>
<dbReference type="CDD" id="cd00075">
    <property type="entry name" value="HATPase"/>
    <property type="match status" value="1"/>
</dbReference>
<dbReference type="SMART" id="SM00448">
    <property type="entry name" value="REC"/>
    <property type="match status" value="1"/>
</dbReference>
<gene>
    <name evidence="12" type="ORF">EWE74_14885</name>
</gene>
<feature type="chain" id="PRO_5020183384" description="histidine kinase" evidence="8">
    <location>
        <begin position="21"/>
        <end position="1428"/>
    </location>
</feature>
<keyword evidence="8" id="KW-0732">Signal</keyword>
<dbReference type="Proteomes" id="UP000292855">
    <property type="component" value="Unassembled WGS sequence"/>
</dbReference>
<dbReference type="GO" id="GO:0000155">
    <property type="term" value="F:phosphorelay sensor kinase activity"/>
    <property type="evidence" value="ECO:0007669"/>
    <property type="project" value="InterPro"/>
</dbReference>
<keyword evidence="4" id="KW-0805">Transcription regulation</keyword>
<dbReference type="Pfam" id="PF07494">
    <property type="entry name" value="Reg_prop"/>
    <property type="match status" value="3"/>
</dbReference>
<dbReference type="GO" id="GO:0003700">
    <property type="term" value="F:DNA-binding transcription factor activity"/>
    <property type="evidence" value="ECO:0007669"/>
    <property type="project" value="InterPro"/>
</dbReference>
<protein>
    <recommendedName>
        <fullName evidence="2">histidine kinase</fullName>
        <ecNumber evidence="2">2.7.13.3</ecNumber>
    </recommendedName>
</protein>
<dbReference type="PANTHER" id="PTHR43547:SF2">
    <property type="entry name" value="HYBRID SIGNAL TRANSDUCTION HISTIDINE KINASE C"/>
    <property type="match status" value="1"/>
</dbReference>
<keyword evidence="13" id="KW-1185">Reference proteome</keyword>
<keyword evidence="3 7" id="KW-0597">Phosphoprotein</keyword>
<dbReference type="InterPro" id="IPR018060">
    <property type="entry name" value="HTH_AraC"/>
</dbReference>
<dbReference type="Gene3D" id="2.60.40.10">
    <property type="entry name" value="Immunoglobulins"/>
    <property type="match status" value="1"/>
</dbReference>
<evidence type="ECO:0000259" key="10">
    <source>
        <dbReference type="PROSITE" id="PS50109"/>
    </source>
</evidence>
<evidence type="ECO:0000259" key="11">
    <source>
        <dbReference type="PROSITE" id="PS50110"/>
    </source>
</evidence>
<reference evidence="12 13" key="1">
    <citation type="submission" date="2019-02" db="EMBL/GenBank/DDBJ databases">
        <authorList>
            <person name="Li Y."/>
        </authorList>
    </citation>
    <scope>NUCLEOTIDE SEQUENCE [LARGE SCALE GENOMIC DNA]</scope>
    <source>
        <strain evidence="12 13">30C10-4-7</strain>
    </source>
</reference>
<evidence type="ECO:0000256" key="3">
    <source>
        <dbReference type="ARBA" id="ARBA00022553"/>
    </source>
</evidence>
<dbReference type="InterPro" id="IPR001789">
    <property type="entry name" value="Sig_transdc_resp-reg_receiver"/>
</dbReference>
<evidence type="ECO:0000256" key="1">
    <source>
        <dbReference type="ARBA" id="ARBA00000085"/>
    </source>
</evidence>
<dbReference type="InterPro" id="IPR011110">
    <property type="entry name" value="Reg_prop"/>
</dbReference>
<dbReference type="Pfam" id="PF00512">
    <property type="entry name" value="HisKA"/>
    <property type="match status" value="1"/>
</dbReference>
<dbReference type="Gene3D" id="3.40.50.2300">
    <property type="match status" value="1"/>
</dbReference>
<dbReference type="SUPFAM" id="SSF46689">
    <property type="entry name" value="Homeodomain-like"/>
    <property type="match status" value="1"/>
</dbReference>
<evidence type="ECO:0000256" key="4">
    <source>
        <dbReference type="ARBA" id="ARBA00023015"/>
    </source>
</evidence>
<dbReference type="SMART" id="SM00388">
    <property type="entry name" value="HisKA"/>
    <property type="match status" value="1"/>
</dbReference>
<dbReference type="InterPro" id="IPR036890">
    <property type="entry name" value="HATPase_C_sf"/>
</dbReference>
<keyword evidence="5" id="KW-0238">DNA-binding</keyword>
<feature type="domain" description="HTH araC/xylS-type" evidence="9">
    <location>
        <begin position="1325"/>
        <end position="1424"/>
    </location>
</feature>
<comment type="caution">
    <text evidence="12">The sequence shown here is derived from an EMBL/GenBank/DDBJ whole genome shotgun (WGS) entry which is preliminary data.</text>
</comment>
<organism evidence="12 13">
    <name type="scientific">Sphingobacterium corticibacterium</name>
    <dbReference type="NCBI Taxonomy" id="2484746"/>
    <lineage>
        <taxon>Bacteria</taxon>
        <taxon>Pseudomonadati</taxon>
        <taxon>Bacteroidota</taxon>
        <taxon>Sphingobacteriia</taxon>
        <taxon>Sphingobacteriales</taxon>
        <taxon>Sphingobacteriaceae</taxon>
        <taxon>Sphingobacterium</taxon>
    </lineage>
</organism>
<dbReference type="Gene3D" id="3.30.565.10">
    <property type="entry name" value="Histidine kinase-like ATPase, C-terminal domain"/>
    <property type="match status" value="1"/>
</dbReference>
<evidence type="ECO:0000256" key="6">
    <source>
        <dbReference type="ARBA" id="ARBA00023163"/>
    </source>
</evidence>
<accession>A0A4Q6XSE2</accession>
<dbReference type="InterPro" id="IPR003594">
    <property type="entry name" value="HATPase_dom"/>
</dbReference>
<keyword evidence="12" id="KW-0418">Kinase</keyword>
<dbReference type="EC" id="2.7.13.3" evidence="2"/>
<dbReference type="PROSITE" id="PS50109">
    <property type="entry name" value="HIS_KIN"/>
    <property type="match status" value="1"/>
</dbReference>
<keyword evidence="6" id="KW-0804">Transcription</keyword>
<dbReference type="SUPFAM" id="SSF47384">
    <property type="entry name" value="Homodimeric domain of signal transducing histidine kinase"/>
    <property type="match status" value="1"/>
</dbReference>
<evidence type="ECO:0000256" key="8">
    <source>
        <dbReference type="SAM" id="SignalP"/>
    </source>
</evidence>
<dbReference type="InterPro" id="IPR003661">
    <property type="entry name" value="HisK_dim/P_dom"/>
</dbReference>
<feature type="domain" description="Histidine kinase" evidence="10">
    <location>
        <begin position="917"/>
        <end position="1136"/>
    </location>
</feature>
<evidence type="ECO:0000256" key="7">
    <source>
        <dbReference type="PROSITE-ProRule" id="PRU00169"/>
    </source>
</evidence>
<evidence type="ECO:0000259" key="9">
    <source>
        <dbReference type="PROSITE" id="PS01124"/>
    </source>
</evidence>
<dbReference type="PRINTS" id="PR00344">
    <property type="entry name" value="BCTRLSENSOR"/>
</dbReference>
<dbReference type="PANTHER" id="PTHR43547">
    <property type="entry name" value="TWO-COMPONENT HISTIDINE KINASE"/>
    <property type="match status" value="1"/>
</dbReference>
<dbReference type="SUPFAM" id="SSF50998">
    <property type="entry name" value="Quinoprotein alcohol dehydrogenase-like"/>
    <property type="match status" value="1"/>
</dbReference>
<sequence>MRTLCIILLCILPLVGSPQAVGHLTTYTKENGPSHRTVSCIAKDKDGFLWLGTWNGINRYDGTTFKTFDGIQQNSESFLLSRRIVQIVDDDDYLWVLTYDHQIYWFNKRTERFHALSSLISQSLGRTYLFNKIFLLTDDYVWLGTEEQGIVAVPRRDRLANILHYSTKSSTPYRISSDTINIVHQDKSGHIWIGTNKGLDHLQLVGKEYQSTDNISASGPVVKSSHGKWGSAFIANNSDILFVKDGQHQVEQINVGDDIIHAILFSNYGDFLYATRKDGCLFRVNLSTKTVDRLLDGHQSLYGMYEDAKGNLWIEQEGSALYLDRRSNLPRIFKPLYAKQNTKIPFFCFEDVNNRVWISIRGGGFGYFDENTQDVKFSISDIGSQTTVLPQYNYLFFYDHSGALWFTSEEKGFVKLVFSDVAFHHHDLFIDKHRALNDEVRSLMLDASAKLWVGTKAGNLYVRQNEKAISLFNPAIFKESDGIYSLLEDHAGNIWIGTKALGLFKAAAKGDGGYTLSRITSEQCGLNANQIYTLAQDQKQRIWIGTFDKGLYKLEYGFGKIDVKKIPWTSHATQNRLFNKIRHITFDQRGNLWIATTEGLVVHAPYGGTRFFFDTPHHPIKLGDNDIQYIFSDAQGAMYLCTSGGGLTKVEGNPFGELTFTNFGRQEGLYNSFILGGTADSNGNLWLSTEGGLIKYDKHRKQFMNMDSGDRLNSLSFSEKTVSGTAENRLFFGTNKGFLTVNPANIHANTQAVNLVLTRLWINNEERNLIGDEEKANIQYIDNLTLPHDENNISIDFALTDFYTGKPNFSYRLLGLDSIWQQNGSLNRATFTNLKPGHYLFEVKGEYDLYTAGPFRRLSIVISSPWWATWWAYSLYFCLTIIILASVRHFVKSIWLLKQRVIIEQKMAEVKMRFFTNISHELRTPLTLILSPAEQLLKSKQLNEENRQYTQLINLNAKRMQRFVDQLLELRQIQENSYKLHKVSTDFISLVHHVLNGFQVVAKEKNIRLQHNLPDATLFLTIDRDNIEIVLYNLLSNALKYTYPHTEVILAFNVNTAVGSVTLSVCDEGPGVKEEALNEIFELFHVASPPFSQSEKSSGIGLSLAKELIQLHDGEIWAKNREGGGLEVTFSLMLDNEECAGPKSIPIVQEIIDTYPERNTGEGKEYAATPKELQEKVLIVEDNEELRAFLVSQLRKDYQVIEAGQGDTGLSAAINSQPDIIVSDVMMPVMDGIEFVKQLRKHTETSHIPIVLLSAKHAIETQIQGLQYGADYYITKPFHLDFLLASIQRLLKQRKLLFEHMLNQRELLICTDDIIITDHDREFLRNVISIVEERMECPTLSIDQIADSLNLGRNTFYKKFKSLTDIAPVEFVRDMRLQKAKILLDQGLDNIAEIAYQVGFSNPKYFSTCFREKFGTSPKMYFQQKKNC</sequence>
<dbReference type="InterPro" id="IPR005467">
    <property type="entry name" value="His_kinase_dom"/>
</dbReference>
<dbReference type="Gene3D" id="1.10.10.60">
    <property type="entry name" value="Homeodomain-like"/>
    <property type="match status" value="2"/>
</dbReference>
<evidence type="ECO:0000313" key="13">
    <source>
        <dbReference type="Proteomes" id="UP000292855"/>
    </source>
</evidence>
<dbReference type="GO" id="GO:0043565">
    <property type="term" value="F:sequence-specific DNA binding"/>
    <property type="evidence" value="ECO:0007669"/>
    <property type="project" value="InterPro"/>
</dbReference>
<dbReference type="Pfam" id="PF02518">
    <property type="entry name" value="HATPase_c"/>
    <property type="match status" value="1"/>
</dbReference>
<comment type="catalytic activity">
    <reaction evidence="1">
        <text>ATP + protein L-histidine = ADP + protein N-phospho-L-histidine.</text>
        <dbReference type="EC" id="2.7.13.3"/>
    </reaction>
</comment>
<evidence type="ECO:0000256" key="2">
    <source>
        <dbReference type="ARBA" id="ARBA00012438"/>
    </source>
</evidence>
<dbReference type="CDD" id="cd17574">
    <property type="entry name" value="REC_OmpR"/>
    <property type="match status" value="1"/>
</dbReference>
<dbReference type="InterPro" id="IPR011047">
    <property type="entry name" value="Quinoprotein_ADH-like_sf"/>
</dbReference>
<dbReference type="EMBL" id="SGIT01000002">
    <property type="protein sequence ID" value="RZF60384.1"/>
    <property type="molecule type" value="Genomic_DNA"/>
</dbReference>
<dbReference type="InterPro" id="IPR004358">
    <property type="entry name" value="Sig_transdc_His_kin-like_C"/>
</dbReference>
<dbReference type="PROSITE" id="PS00041">
    <property type="entry name" value="HTH_ARAC_FAMILY_1"/>
    <property type="match status" value="1"/>
</dbReference>
<dbReference type="InterPro" id="IPR011006">
    <property type="entry name" value="CheY-like_superfamily"/>
</dbReference>
<feature type="domain" description="Response regulatory" evidence="11">
    <location>
        <begin position="1176"/>
        <end position="1291"/>
    </location>
</feature>
<dbReference type="SMART" id="SM00342">
    <property type="entry name" value="HTH_ARAC"/>
    <property type="match status" value="1"/>
</dbReference>
<dbReference type="PROSITE" id="PS01124">
    <property type="entry name" value="HTH_ARAC_FAMILY_2"/>
    <property type="match status" value="1"/>
</dbReference>
<dbReference type="OrthoDB" id="9809670at2"/>
<dbReference type="Pfam" id="PF00072">
    <property type="entry name" value="Response_reg"/>
    <property type="match status" value="1"/>
</dbReference>
<dbReference type="InterPro" id="IPR036097">
    <property type="entry name" value="HisK_dim/P_sf"/>
</dbReference>
<evidence type="ECO:0000313" key="12">
    <source>
        <dbReference type="EMBL" id="RZF60384.1"/>
    </source>
</evidence>
<proteinExistence type="predicted"/>
<feature type="modified residue" description="4-aspartylphosphate" evidence="7">
    <location>
        <position position="1224"/>
    </location>
</feature>
<evidence type="ECO:0000256" key="5">
    <source>
        <dbReference type="ARBA" id="ARBA00023125"/>
    </source>
</evidence>
<dbReference type="InterPro" id="IPR011123">
    <property type="entry name" value="Y_Y_Y"/>
</dbReference>
<dbReference type="InterPro" id="IPR018062">
    <property type="entry name" value="HTH_AraC-typ_CS"/>
</dbReference>
<dbReference type="Gene3D" id="2.130.10.10">
    <property type="entry name" value="YVTN repeat-like/Quinoprotein amine dehydrogenase"/>
    <property type="match status" value="3"/>
</dbReference>
<dbReference type="SUPFAM" id="SSF63829">
    <property type="entry name" value="Calcium-dependent phosphotriesterase"/>
    <property type="match status" value="1"/>
</dbReference>
<keyword evidence="12" id="KW-0808">Transferase</keyword>
<dbReference type="InterPro" id="IPR015943">
    <property type="entry name" value="WD40/YVTN_repeat-like_dom_sf"/>
</dbReference>
<dbReference type="Gene3D" id="1.10.287.130">
    <property type="match status" value="1"/>
</dbReference>
<dbReference type="SUPFAM" id="SSF52172">
    <property type="entry name" value="CheY-like"/>
    <property type="match status" value="1"/>
</dbReference>
<dbReference type="Pfam" id="PF12833">
    <property type="entry name" value="HTH_18"/>
    <property type="match status" value="1"/>
</dbReference>
<name>A0A4Q6XSE2_9SPHI</name>